<reference evidence="3 4" key="1">
    <citation type="submission" date="2019-02" db="EMBL/GenBank/DDBJ databases">
        <title>Complete genome sequence of Desulfobacter hydrogenophilus AcRS1.</title>
        <authorList>
            <person name="Marietou A."/>
            <person name="Lund M.B."/>
            <person name="Marshall I.P.G."/>
            <person name="Schreiber L."/>
            <person name="Jorgensen B."/>
        </authorList>
    </citation>
    <scope>NUCLEOTIDE SEQUENCE [LARGE SCALE GENOMIC DNA]</scope>
    <source>
        <strain evidence="3 4">AcRS1</strain>
    </source>
</reference>
<proteinExistence type="predicted"/>
<dbReference type="CDD" id="cd19100">
    <property type="entry name" value="AKR_unchar"/>
    <property type="match status" value="1"/>
</dbReference>
<dbReference type="RefSeq" id="WP_131072126.1">
    <property type="nucleotide sequence ID" value="NZ_CP036313.1"/>
</dbReference>
<dbReference type="EMBL" id="CP036313">
    <property type="protein sequence ID" value="QBH14948.1"/>
    <property type="molecule type" value="Genomic_DNA"/>
</dbReference>
<dbReference type="Gene3D" id="3.20.20.100">
    <property type="entry name" value="NADP-dependent oxidoreductase domain"/>
    <property type="match status" value="1"/>
</dbReference>
<dbReference type="InterPro" id="IPR023210">
    <property type="entry name" value="NADP_OxRdtase_dom"/>
</dbReference>
<dbReference type="InterPro" id="IPR036812">
    <property type="entry name" value="NAD(P)_OxRdtase_dom_sf"/>
</dbReference>
<keyword evidence="4" id="KW-1185">Reference proteome</keyword>
<feature type="transmembrane region" description="Helical" evidence="1">
    <location>
        <begin position="290"/>
        <end position="309"/>
    </location>
</feature>
<evidence type="ECO:0000313" key="4">
    <source>
        <dbReference type="Proteomes" id="UP000293902"/>
    </source>
</evidence>
<gene>
    <name evidence="3" type="ORF">EYB58_19720</name>
</gene>
<dbReference type="PANTHER" id="PTHR43312">
    <property type="entry name" value="D-THREO-ALDOSE 1-DEHYDROGENASE"/>
    <property type="match status" value="1"/>
</dbReference>
<accession>A0ABX5RJ44</accession>
<keyword evidence="1" id="KW-1133">Transmembrane helix</keyword>
<evidence type="ECO:0000256" key="1">
    <source>
        <dbReference type="SAM" id="Phobius"/>
    </source>
</evidence>
<keyword evidence="1" id="KW-0812">Transmembrane</keyword>
<dbReference type="SUPFAM" id="SSF51430">
    <property type="entry name" value="NAD(P)-linked oxidoreductase"/>
    <property type="match status" value="1"/>
</dbReference>
<keyword evidence="1" id="KW-0472">Membrane</keyword>
<name>A0ABX5RJ44_9BACT</name>
<feature type="domain" description="NADP-dependent oxidoreductase" evidence="2">
    <location>
        <begin position="22"/>
        <end position="208"/>
    </location>
</feature>
<protein>
    <submittedName>
        <fullName evidence="3">Aldo/keto reductase</fullName>
    </submittedName>
</protein>
<dbReference type="PANTHER" id="PTHR43312:SF1">
    <property type="entry name" value="NADP-DEPENDENT OXIDOREDUCTASE DOMAIN-CONTAINING PROTEIN"/>
    <property type="match status" value="1"/>
</dbReference>
<sequence>MINLAEPNSFQNSKKKLTRVGLGGEGILRTTGQKDLAHAVIKEAYEQGIGYFDTARVYLDSEIYYGNYWGNNPDHRESIFHTSKSAERTREGAMADLTQTLTRLNTSYLDLWQIHDVRDERDLDLISRKGGAMEAFTKAKDLGLVKHIGVTGHHDPDILTQAVENWPVDAVLMPVNPVEEIIGGFLTQTLESAKRKGIAVIGMKVLGGKHYIAKNSGITAGLLTRFALSYDITTAIVECSNPDEVKELADAGRVQSALSDTEKKEIIKLFLPQAKRLAFYRGSVVTPHSLIFFSVLLIFTHNILCYNTLAQKNYVIFGMQNHNFYMQKTNHIRIKN</sequence>
<organism evidence="3 4">
    <name type="scientific">Desulfobacter hydrogenophilus</name>
    <dbReference type="NCBI Taxonomy" id="2291"/>
    <lineage>
        <taxon>Bacteria</taxon>
        <taxon>Pseudomonadati</taxon>
        <taxon>Thermodesulfobacteriota</taxon>
        <taxon>Desulfobacteria</taxon>
        <taxon>Desulfobacterales</taxon>
        <taxon>Desulfobacteraceae</taxon>
        <taxon>Desulfobacter</taxon>
    </lineage>
</organism>
<evidence type="ECO:0000259" key="2">
    <source>
        <dbReference type="Pfam" id="PF00248"/>
    </source>
</evidence>
<dbReference type="InterPro" id="IPR053135">
    <property type="entry name" value="AKR2_Oxidoreductase"/>
</dbReference>
<dbReference type="Pfam" id="PF00248">
    <property type="entry name" value="Aldo_ket_red"/>
    <property type="match status" value="1"/>
</dbReference>
<dbReference type="Proteomes" id="UP000293902">
    <property type="component" value="Chromosome"/>
</dbReference>
<evidence type="ECO:0000313" key="3">
    <source>
        <dbReference type="EMBL" id="QBH14948.1"/>
    </source>
</evidence>